<evidence type="ECO:0000313" key="1">
    <source>
        <dbReference type="EMBL" id="SDY06793.1"/>
    </source>
</evidence>
<sequence>MRREILPVKKALLSIFVVFFFLFMPLAETGAWALTVTTAKKCPLYLVADVKNGVIAQAHLGTPAGSYPIKTIEGYLLSRHEIFTLKNKGQSPRYLWRLHFVKGDSSNETMQLWIAYLPNEQIIEVASGKTINNDWTRIVSKLPLPEGVFLFPSYDPLAGEQALPCVFTIILSQKGLSFAPMPKVYEQIIPLAITFAQSKDIFEQEKVQRTIGIFTQLAQGENADNIAKTLSLKKDFKITW</sequence>
<protein>
    <submittedName>
        <fullName evidence="1">Uncharacterized protein</fullName>
    </submittedName>
</protein>
<name>A0A1H3GTZ3_9BACT</name>
<dbReference type="AlphaFoldDB" id="A0A1H3GTZ3"/>
<evidence type="ECO:0000313" key="2">
    <source>
        <dbReference type="Proteomes" id="UP000199266"/>
    </source>
</evidence>
<proteinExistence type="predicted"/>
<gene>
    <name evidence="1" type="ORF">SAMN03080603_01656</name>
</gene>
<accession>A0A1H3GTZ3</accession>
<dbReference type="EMBL" id="FNPD01000010">
    <property type="protein sequence ID" value="SDY06793.1"/>
    <property type="molecule type" value="Genomic_DNA"/>
</dbReference>
<reference evidence="2" key="1">
    <citation type="submission" date="2016-10" db="EMBL/GenBank/DDBJ databases">
        <authorList>
            <person name="Varghese N."/>
            <person name="Submissions S."/>
        </authorList>
    </citation>
    <scope>NUCLEOTIDE SEQUENCE [LARGE SCALE GENOMIC DNA]</scope>
    <source>
        <strain evidence="2">DSM 13490</strain>
    </source>
</reference>
<organism evidence="1 2">
    <name type="scientific">Acetomicrobium thermoterrenum DSM 13490</name>
    <dbReference type="NCBI Taxonomy" id="1120987"/>
    <lineage>
        <taxon>Bacteria</taxon>
        <taxon>Thermotogati</taxon>
        <taxon>Synergistota</taxon>
        <taxon>Synergistia</taxon>
        <taxon>Synergistales</taxon>
        <taxon>Acetomicrobiaceae</taxon>
        <taxon>Acetomicrobium</taxon>
    </lineage>
</organism>
<keyword evidence="2" id="KW-1185">Reference proteome</keyword>
<dbReference type="Proteomes" id="UP000199266">
    <property type="component" value="Unassembled WGS sequence"/>
</dbReference>